<dbReference type="STRING" id="1239962.C943_00097"/>
<organism evidence="1 2">
    <name type="scientific">Mariniradius saccharolyticus AK6</name>
    <dbReference type="NCBI Taxonomy" id="1239962"/>
    <lineage>
        <taxon>Bacteria</taxon>
        <taxon>Pseudomonadati</taxon>
        <taxon>Bacteroidota</taxon>
        <taxon>Cytophagia</taxon>
        <taxon>Cytophagales</taxon>
        <taxon>Cyclobacteriaceae</taxon>
        <taxon>Mariniradius</taxon>
    </lineage>
</organism>
<comment type="caution">
    <text evidence="1">The sequence shown here is derived from an EMBL/GenBank/DDBJ whole genome shotgun (WGS) entry which is preliminary data.</text>
</comment>
<protein>
    <submittedName>
        <fullName evidence="1">Uncharacterized protein</fullName>
    </submittedName>
</protein>
<evidence type="ECO:0000313" key="2">
    <source>
        <dbReference type="Proteomes" id="UP000010953"/>
    </source>
</evidence>
<proteinExistence type="predicted"/>
<accession>M7XKE0</accession>
<evidence type="ECO:0000313" key="1">
    <source>
        <dbReference type="EMBL" id="EMS35324.1"/>
    </source>
</evidence>
<dbReference type="Proteomes" id="UP000010953">
    <property type="component" value="Unassembled WGS sequence"/>
</dbReference>
<dbReference type="EMBL" id="AMZY02000001">
    <property type="protein sequence ID" value="EMS35324.1"/>
    <property type="molecule type" value="Genomic_DNA"/>
</dbReference>
<gene>
    <name evidence="1" type="ORF">C943_00097</name>
</gene>
<keyword evidence="2" id="KW-1185">Reference proteome</keyword>
<dbReference type="InParanoid" id="M7XKE0"/>
<reference evidence="1" key="1">
    <citation type="submission" date="2013-01" db="EMBL/GenBank/DDBJ databases">
        <title>Genome assembly of Mariniradius saccharolyticus AK6.</title>
        <authorList>
            <person name="Vaidya B."/>
            <person name="Khatri I."/>
            <person name="Tanuku N.R.S."/>
            <person name="Subramanian S."/>
            <person name="Pinnaka A."/>
        </authorList>
    </citation>
    <scope>NUCLEOTIDE SEQUENCE [LARGE SCALE GENOMIC DNA]</scope>
    <source>
        <strain evidence="1">AK6</strain>
    </source>
</reference>
<dbReference type="AlphaFoldDB" id="M7XKE0"/>
<sequence length="39" mass="4761">MQNEYSYHSNFMHLKTKTLAKRFLEILFFYDSPIVYAVN</sequence>
<name>M7XKE0_9BACT</name>